<keyword evidence="1" id="KW-0472">Membrane</keyword>
<gene>
    <name evidence="2" type="ORF">B843_11595</name>
</gene>
<dbReference type="AlphaFoldDB" id="W5Y4A6"/>
<keyword evidence="1" id="KW-1133">Transmembrane helix</keyword>
<feature type="transmembrane region" description="Helical" evidence="1">
    <location>
        <begin position="95"/>
        <end position="113"/>
    </location>
</feature>
<feature type="transmembrane region" description="Helical" evidence="1">
    <location>
        <begin position="55"/>
        <end position="75"/>
    </location>
</feature>
<dbReference type="HOGENOM" id="CLU_610746_0_0_11"/>
<evidence type="ECO:0000313" key="2">
    <source>
        <dbReference type="EMBL" id="AHI23695.1"/>
    </source>
</evidence>
<name>W5Y4A6_9CORY</name>
<dbReference type="KEGG" id="cvt:B843_11595"/>
<feature type="transmembrane region" description="Helical" evidence="1">
    <location>
        <begin position="286"/>
        <end position="307"/>
    </location>
</feature>
<dbReference type="PATRIC" id="fig|1224164.3.peg.2336"/>
<evidence type="ECO:0000256" key="1">
    <source>
        <dbReference type="SAM" id="Phobius"/>
    </source>
</evidence>
<dbReference type="Proteomes" id="UP000019222">
    <property type="component" value="Chromosome"/>
</dbReference>
<feature type="transmembrane region" description="Helical" evidence="1">
    <location>
        <begin position="170"/>
        <end position="196"/>
    </location>
</feature>
<sequence length="448" mass="48643">MFHEGHLAITDENPLGIADLVTVCAAIVAAAKFAKLQADRDLYSMRTHSLVELTLLFSFLVVCGLATGFELSTVALEAQESGSSVLALVASREHATYFILELLIIVISALLYASELPIGRRRGDNLHGALSRVEVLLGDSVGVIRSAWYRPEAVEKLLERTELGRFSPATLALLGAHVIRAAIELGIAAFVLAMVAMEVDFREEWTALTSSGQLTLVLLCASTYGLVAMATISAEMGYVAPLGRGLTRSLYRMLAWYFGFSATLLLASMILASLGVVPLIGDGPQTLLAVPLILGTMQLILWFVDFLDPVYFDSREYDPRARKSMVPTANLKVVDLPEVIDGMMDDQILVKQLSSIEIAAELGGILAAAELTDFSDDPEVGTMGYRLQPRRGLRAPGRIRSLRLQAACDKIAYDHLRGLVGATEQVVWMRSGYATYQAVRPGDLLPRA</sequence>
<organism evidence="2 3">
    <name type="scientific">Corynebacterium vitaeruminis DSM 20294</name>
    <dbReference type="NCBI Taxonomy" id="1224164"/>
    <lineage>
        <taxon>Bacteria</taxon>
        <taxon>Bacillati</taxon>
        <taxon>Actinomycetota</taxon>
        <taxon>Actinomycetes</taxon>
        <taxon>Mycobacteriales</taxon>
        <taxon>Corynebacteriaceae</taxon>
        <taxon>Corynebacterium</taxon>
    </lineage>
</organism>
<protein>
    <submittedName>
        <fullName evidence="2">Uncharacterized protein</fullName>
    </submittedName>
</protein>
<accession>W5Y4A6</accession>
<keyword evidence="3" id="KW-1185">Reference proteome</keyword>
<feature type="transmembrane region" description="Helical" evidence="1">
    <location>
        <begin position="15"/>
        <end position="34"/>
    </location>
</feature>
<evidence type="ECO:0000313" key="3">
    <source>
        <dbReference type="Proteomes" id="UP000019222"/>
    </source>
</evidence>
<feature type="transmembrane region" description="Helical" evidence="1">
    <location>
        <begin position="216"/>
        <end position="242"/>
    </location>
</feature>
<proteinExistence type="predicted"/>
<keyword evidence="1" id="KW-0812">Transmembrane</keyword>
<feature type="transmembrane region" description="Helical" evidence="1">
    <location>
        <begin position="254"/>
        <end position="280"/>
    </location>
</feature>
<reference evidence="2 3" key="1">
    <citation type="submission" date="2013-02" db="EMBL/GenBank/DDBJ databases">
        <title>The complete genome sequence of Corynebacterium vitaeruminis DSM 20294.</title>
        <authorList>
            <person name="Ruckert C."/>
            <person name="Albersmeier A."/>
            <person name="Kalinowski J."/>
        </authorList>
    </citation>
    <scope>NUCLEOTIDE SEQUENCE [LARGE SCALE GENOMIC DNA]</scope>
    <source>
        <strain evidence="3">ATCC 10234</strain>
    </source>
</reference>
<dbReference type="EMBL" id="CP004353">
    <property type="protein sequence ID" value="AHI23695.1"/>
    <property type="molecule type" value="Genomic_DNA"/>
</dbReference>